<keyword evidence="6" id="KW-0378">Hydrolase</keyword>
<evidence type="ECO:0000256" key="8">
    <source>
        <dbReference type="ARBA" id="ARBA00022842"/>
    </source>
</evidence>
<sequence>MYATADHTLKTTEALVFMNLGGTGLPLSQPCIMLTALIRSFPLFPHVIDKLCLCINPGKEFTPATSTVTGLNNEVLSNKNQALKGHVLYMVIAFLSWQQPSSCLAAHDHVLPLLKVELSIIAFSLLSEAFCADSAEATEELDKESNQHLSHQFTRYSGALGKREDSLADMYLRSTATTRNEKKGARKLGATFWTSASALQTTAMAQPARWLFPQEARI</sequence>
<reference evidence="9" key="2">
    <citation type="submission" date="2025-09" db="UniProtKB">
        <authorList>
            <consortium name="Ensembl"/>
        </authorList>
    </citation>
    <scope>IDENTIFICATION</scope>
</reference>
<dbReference type="PANTHER" id="PTHR13058">
    <property type="entry name" value="THREE PRIME REPAIR EXONUCLEASE 1, 2"/>
    <property type="match status" value="1"/>
</dbReference>
<dbReference type="EC" id="3.1.11.2" evidence="3"/>
<dbReference type="InterPro" id="IPR036397">
    <property type="entry name" value="RNaseH_sf"/>
</dbReference>
<evidence type="ECO:0000256" key="6">
    <source>
        <dbReference type="ARBA" id="ARBA00022801"/>
    </source>
</evidence>
<accession>A0A8B9SDJ2</accession>
<keyword evidence="10" id="KW-1185">Reference proteome</keyword>
<evidence type="ECO:0000313" key="9">
    <source>
        <dbReference type="Ensembl" id="ENSAOWP00000025611.1"/>
    </source>
</evidence>
<evidence type="ECO:0000256" key="7">
    <source>
        <dbReference type="ARBA" id="ARBA00022839"/>
    </source>
</evidence>
<evidence type="ECO:0000256" key="1">
    <source>
        <dbReference type="ARBA" id="ARBA00000493"/>
    </source>
</evidence>
<dbReference type="GO" id="GO:0006308">
    <property type="term" value="P:DNA catabolic process"/>
    <property type="evidence" value="ECO:0007669"/>
    <property type="project" value="TreeGrafter"/>
</dbReference>
<dbReference type="SUPFAM" id="SSF53098">
    <property type="entry name" value="Ribonuclease H-like"/>
    <property type="match status" value="1"/>
</dbReference>
<comment type="cofactor">
    <cofactor evidence="2">
        <name>Mg(2+)</name>
        <dbReference type="ChEBI" id="CHEBI:18420"/>
    </cofactor>
</comment>
<dbReference type="GO" id="GO:0005737">
    <property type="term" value="C:cytoplasm"/>
    <property type="evidence" value="ECO:0007669"/>
    <property type="project" value="TreeGrafter"/>
</dbReference>
<dbReference type="GO" id="GO:0046872">
    <property type="term" value="F:metal ion binding"/>
    <property type="evidence" value="ECO:0007669"/>
    <property type="project" value="UniProtKB-KW"/>
</dbReference>
<dbReference type="InterPro" id="IPR012337">
    <property type="entry name" value="RNaseH-like_sf"/>
</dbReference>
<name>A0A8B9SDJ2_APTOW</name>
<evidence type="ECO:0000256" key="4">
    <source>
        <dbReference type="ARBA" id="ARBA00022722"/>
    </source>
</evidence>
<reference evidence="9" key="1">
    <citation type="submission" date="2025-08" db="UniProtKB">
        <authorList>
            <consortium name="Ensembl"/>
        </authorList>
    </citation>
    <scope>IDENTIFICATION</scope>
</reference>
<dbReference type="Ensembl" id="ENSAOWT00000029017.1">
    <property type="protein sequence ID" value="ENSAOWP00000025611.1"/>
    <property type="gene ID" value="ENSAOWG00000017308.1"/>
</dbReference>
<evidence type="ECO:0000256" key="5">
    <source>
        <dbReference type="ARBA" id="ARBA00022723"/>
    </source>
</evidence>
<keyword evidence="5" id="KW-0479">Metal-binding</keyword>
<evidence type="ECO:0000313" key="10">
    <source>
        <dbReference type="Proteomes" id="UP000694424"/>
    </source>
</evidence>
<evidence type="ECO:0000256" key="2">
    <source>
        <dbReference type="ARBA" id="ARBA00001946"/>
    </source>
</evidence>
<keyword evidence="7" id="KW-0269">Exonuclease</keyword>
<proteinExistence type="predicted"/>
<comment type="catalytic activity">
    <reaction evidence="1">
        <text>Exonucleolytic cleavage in the 3'- to 5'-direction to yield nucleoside 5'-phosphates.</text>
        <dbReference type="EC" id="3.1.11.2"/>
    </reaction>
</comment>
<keyword evidence="4" id="KW-0540">Nuclease</keyword>
<dbReference type="GO" id="GO:0003676">
    <property type="term" value="F:nucleic acid binding"/>
    <property type="evidence" value="ECO:0007669"/>
    <property type="project" value="InterPro"/>
</dbReference>
<keyword evidence="8" id="KW-0460">Magnesium</keyword>
<dbReference type="PANTHER" id="PTHR13058:SF27">
    <property type="entry name" value="THREE-PRIME REPAIR EXONUCLEASE 1"/>
    <property type="match status" value="1"/>
</dbReference>
<dbReference type="AlphaFoldDB" id="A0A8B9SDJ2"/>
<dbReference type="GO" id="GO:0008311">
    <property type="term" value="F:double-stranded DNA 3'-5' DNA exonuclease activity"/>
    <property type="evidence" value="ECO:0007669"/>
    <property type="project" value="UniProtKB-EC"/>
</dbReference>
<dbReference type="Proteomes" id="UP000694424">
    <property type="component" value="Unplaced"/>
</dbReference>
<evidence type="ECO:0000256" key="3">
    <source>
        <dbReference type="ARBA" id="ARBA00012115"/>
    </source>
</evidence>
<organism evidence="9 10">
    <name type="scientific">Apteryx owenii</name>
    <name type="common">Little spotted kiwi</name>
    <dbReference type="NCBI Taxonomy" id="8824"/>
    <lineage>
        <taxon>Eukaryota</taxon>
        <taxon>Metazoa</taxon>
        <taxon>Chordata</taxon>
        <taxon>Craniata</taxon>
        <taxon>Vertebrata</taxon>
        <taxon>Euteleostomi</taxon>
        <taxon>Archelosauria</taxon>
        <taxon>Archosauria</taxon>
        <taxon>Dinosauria</taxon>
        <taxon>Saurischia</taxon>
        <taxon>Theropoda</taxon>
        <taxon>Coelurosauria</taxon>
        <taxon>Aves</taxon>
        <taxon>Palaeognathae</taxon>
        <taxon>Apterygiformes</taxon>
        <taxon>Apterygidae</taxon>
        <taxon>Apteryx</taxon>
    </lineage>
</organism>
<dbReference type="Gene3D" id="3.30.420.10">
    <property type="entry name" value="Ribonuclease H-like superfamily/Ribonuclease H"/>
    <property type="match status" value="1"/>
</dbReference>
<dbReference type="InterPro" id="IPR040393">
    <property type="entry name" value="TREX1/2"/>
</dbReference>
<protein>
    <recommendedName>
        <fullName evidence="3">exodeoxyribonuclease III</fullName>
        <ecNumber evidence="3">3.1.11.2</ecNumber>
    </recommendedName>
</protein>